<name>A0A453PBS9_AEGTS</name>
<evidence type="ECO:0000256" key="1">
    <source>
        <dbReference type="SAM" id="MobiDB-lite"/>
    </source>
</evidence>
<proteinExistence type="predicted"/>
<dbReference type="Gramene" id="AET6Gv20680900.2">
    <property type="protein sequence ID" value="AET6Gv20680900.2"/>
    <property type="gene ID" value="AET6Gv20680900"/>
</dbReference>
<dbReference type="EnsemblPlants" id="AET6Gv20680900.2">
    <property type="protein sequence ID" value="AET6Gv20680900.2"/>
    <property type="gene ID" value="AET6Gv20680900"/>
</dbReference>
<reference evidence="2" key="3">
    <citation type="journal article" date="2017" name="Nature">
        <title>Genome sequence of the progenitor of the wheat D genome Aegilops tauschii.</title>
        <authorList>
            <person name="Luo M.C."/>
            <person name="Gu Y.Q."/>
            <person name="Puiu D."/>
            <person name="Wang H."/>
            <person name="Twardziok S.O."/>
            <person name="Deal K.R."/>
            <person name="Huo N."/>
            <person name="Zhu T."/>
            <person name="Wang L."/>
            <person name="Wang Y."/>
            <person name="McGuire P.E."/>
            <person name="Liu S."/>
            <person name="Long H."/>
            <person name="Ramasamy R.K."/>
            <person name="Rodriguez J.C."/>
            <person name="Van S.L."/>
            <person name="Yuan L."/>
            <person name="Wang Z."/>
            <person name="Xia Z."/>
            <person name="Xiao L."/>
            <person name="Anderson O.D."/>
            <person name="Ouyang S."/>
            <person name="Liang Y."/>
            <person name="Zimin A.V."/>
            <person name="Pertea G."/>
            <person name="Qi P."/>
            <person name="Bennetzen J.L."/>
            <person name="Dai X."/>
            <person name="Dawson M.W."/>
            <person name="Muller H.G."/>
            <person name="Kugler K."/>
            <person name="Rivarola-Duarte L."/>
            <person name="Spannagl M."/>
            <person name="Mayer K.F.X."/>
            <person name="Lu F.H."/>
            <person name="Bevan M.W."/>
            <person name="Leroy P."/>
            <person name="Li P."/>
            <person name="You F.M."/>
            <person name="Sun Q."/>
            <person name="Liu Z."/>
            <person name="Lyons E."/>
            <person name="Wicker T."/>
            <person name="Salzberg S.L."/>
            <person name="Devos K.M."/>
            <person name="Dvorak J."/>
        </authorList>
    </citation>
    <scope>NUCLEOTIDE SEQUENCE [LARGE SCALE GENOMIC DNA]</scope>
    <source>
        <strain evidence="2">cv. AL8/78</strain>
    </source>
</reference>
<evidence type="ECO:0000313" key="3">
    <source>
        <dbReference type="Proteomes" id="UP000015105"/>
    </source>
</evidence>
<sequence>ALPCTRKTVFRSFEPGRLAAAAGTMVGIFSRFSSGAGHRRAKSAVVSSPFSWPNMETGESDPAADPGDSPHGIEVGIEFKPVEHPVEPVNLDQPVKCPLPEPSILHVSHALWQERMSTAGGRPRTDLPVVKEGSQLEPDSSTTRSRSAVRRRAILPSVSAPEHNILALLDECDVPESQRPAE</sequence>
<protein>
    <submittedName>
        <fullName evidence="2">Uncharacterized protein</fullName>
    </submittedName>
</protein>
<dbReference type="PANTHER" id="PTHR34196:SF2">
    <property type="entry name" value="OS02G0697700 PROTEIN"/>
    <property type="match status" value="1"/>
</dbReference>
<reference evidence="3" key="1">
    <citation type="journal article" date="2014" name="Science">
        <title>Ancient hybridizations among the ancestral genomes of bread wheat.</title>
        <authorList>
            <consortium name="International Wheat Genome Sequencing Consortium,"/>
            <person name="Marcussen T."/>
            <person name="Sandve S.R."/>
            <person name="Heier L."/>
            <person name="Spannagl M."/>
            <person name="Pfeifer M."/>
            <person name="Jakobsen K.S."/>
            <person name="Wulff B.B."/>
            <person name="Steuernagel B."/>
            <person name="Mayer K.F."/>
            <person name="Olsen O.A."/>
        </authorList>
    </citation>
    <scope>NUCLEOTIDE SEQUENCE [LARGE SCALE GENOMIC DNA]</scope>
    <source>
        <strain evidence="3">cv. AL8/78</strain>
    </source>
</reference>
<organism evidence="2 3">
    <name type="scientific">Aegilops tauschii subsp. strangulata</name>
    <name type="common">Goatgrass</name>
    <dbReference type="NCBI Taxonomy" id="200361"/>
    <lineage>
        <taxon>Eukaryota</taxon>
        <taxon>Viridiplantae</taxon>
        <taxon>Streptophyta</taxon>
        <taxon>Embryophyta</taxon>
        <taxon>Tracheophyta</taxon>
        <taxon>Spermatophyta</taxon>
        <taxon>Magnoliopsida</taxon>
        <taxon>Liliopsida</taxon>
        <taxon>Poales</taxon>
        <taxon>Poaceae</taxon>
        <taxon>BOP clade</taxon>
        <taxon>Pooideae</taxon>
        <taxon>Triticodae</taxon>
        <taxon>Triticeae</taxon>
        <taxon>Triticinae</taxon>
        <taxon>Aegilops</taxon>
    </lineage>
</organism>
<dbReference type="Proteomes" id="UP000015105">
    <property type="component" value="Chromosome 6D"/>
</dbReference>
<keyword evidence="3" id="KW-1185">Reference proteome</keyword>
<evidence type="ECO:0000313" key="2">
    <source>
        <dbReference type="EnsemblPlants" id="AET6Gv20680900.2"/>
    </source>
</evidence>
<reference evidence="2" key="4">
    <citation type="submission" date="2019-03" db="UniProtKB">
        <authorList>
            <consortium name="EnsemblPlants"/>
        </authorList>
    </citation>
    <scope>IDENTIFICATION</scope>
</reference>
<reference evidence="3" key="2">
    <citation type="journal article" date="2017" name="Nat. Plants">
        <title>The Aegilops tauschii genome reveals multiple impacts of transposons.</title>
        <authorList>
            <person name="Zhao G."/>
            <person name="Zou C."/>
            <person name="Li K."/>
            <person name="Wang K."/>
            <person name="Li T."/>
            <person name="Gao L."/>
            <person name="Zhang X."/>
            <person name="Wang H."/>
            <person name="Yang Z."/>
            <person name="Liu X."/>
            <person name="Jiang W."/>
            <person name="Mao L."/>
            <person name="Kong X."/>
            <person name="Jiao Y."/>
            <person name="Jia J."/>
        </authorList>
    </citation>
    <scope>NUCLEOTIDE SEQUENCE [LARGE SCALE GENOMIC DNA]</scope>
    <source>
        <strain evidence="3">cv. AL8/78</strain>
    </source>
</reference>
<dbReference type="AlphaFoldDB" id="A0A453PBS9"/>
<feature type="region of interest" description="Disordered" evidence="1">
    <location>
        <begin position="117"/>
        <end position="155"/>
    </location>
</feature>
<reference evidence="2" key="5">
    <citation type="journal article" date="2021" name="G3 (Bethesda)">
        <title>Aegilops tauschii genome assembly Aet v5.0 features greater sequence contiguity and improved annotation.</title>
        <authorList>
            <person name="Wang L."/>
            <person name="Zhu T."/>
            <person name="Rodriguez J.C."/>
            <person name="Deal K.R."/>
            <person name="Dubcovsky J."/>
            <person name="McGuire P.E."/>
            <person name="Lux T."/>
            <person name="Spannagl M."/>
            <person name="Mayer K.F.X."/>
            <person name="Baldrich P."/>
            <person name="Meyers B.C."/>
            <person name="Huo N."/>
            <person name="Gu Y.Q."/>
            <person name="Zhou H."/>
            <person name="Devos K.M."/>
            <person name="Bennetzen J.L."/>
            <person name="Unver T."/>
            <person name="Budak H."/>
            <person name="Gulick P.J."/>
            <person name="Galiba G."/>
            <person name="Kalapos B."/>
            <person name="Nelson D.R."/>
            <person name="Li P."/>
            <person name="You F.M."/>
            <person name="Luo M.C."/>
            <person name="Dvorak J."/>
        </authorList>
    </citation>
    <scope>NUCLEOTIDE SEQUENCE [LARGE SCALE GENOMIC DNA]</scope>
    <source>
        <strain evidence="2">cv. AL8/78</strain>
    </source>
</reference>
<dbReference type="PANTHER" id="PTHR34196">
    <property type="entry name" value="OS02G0697700 PROTEIN"/>
    <property type="match status" value="1"/>
</dbReference>
<dbReference type="STRING" id="200361.A0A453PBS9"/>
<accession>A0A453PBS9</accession>